<feature type="transmembrane region" description="Helical" evidence="1">
    <location>
        <begin position="139"/>
        <end position="165"/>
    </location>
</feature>
<evidence type="ECO:0000256" key="1">
    <source>
        <dbReference type="SAM" id="Phobius"/>
    </source>
</evidence>
<protein>
    <submittedName>
        <fullName evidence="2">Uncharacterized protein</fullName>
    </submittedName>
</protein>
<dbReference type="AlphaFoldDB" id="A0A3S5HPE2"/>
<keyword evidence="2" id="KW-0150">Chloroplast</keyword>
<dbReference type="EMBL" id="MH113811">
    <property type="protein sequence ID" value="AZP39659.1"/>
    <property type="molecule type" value="Genomic_DNA"/>
</dbReference>
<sequence>MIFHFFQSAKTSKDGNPALQTKYHKKEFKYNCQTSKSQLKLASNDFQESNENNSSLFENLAESEASSVLRSSQSSVVQESFIEIPANSEISINQLFPLENLEGLSRSEEISMIKNLMKLLTLPRQLIRRVIKLSKKNRVVLFSILRICFICLCSYYAMVFAYNIIFPFLMSTFRALREKIALQRSKLKQPLNNPDQVQESKEFWDTHLDSLSQVIKINRGGSLVAIREANIYNFSELDRQQALLSISPIPAYIEFERFKSEVEKFIGKSYRKRLSLKTLKEFPSKLKKFIAFPDYRLRKTLKRGLVGLTLLLVLETRNPIFERTRSAMNFESVSTTKVVVMEAFPVVDSSVDKVLVKVPQTIESLLTETKDIVKTPSRLGPGSRARKRAKLVKLSDLPSLSEQNFDREIESIPNAKSTAIKIRID</sequence>
<name>A0A3S5HPE2_9STRA</name>
<organism evidence="2">
    <name type="scientific">Nitzschia palea</name>
    <dbReference type="NCBI Taxonomy" id="303400"/>
    <lineage>
        <taxon>Eukaryota</taxon>
        <taxon>Sar</taxon>
        <taxon>Stramenopiles</taxon>
        <taxon>Ochrophyta</taxon>
        <taxon>Bacillariophyta</taxon>
        <taxon>Bacillariophyceae</taxon>
        <taxon>Bacillariophycidae</taxon>
        <taxon>Bacillariales</taxon>
        <taxon>Bacillariaceae</taxon>
        <taxon>Nitzschia</taxon>
    </lineage>
</organism>
<geneLocation type="chloroplast" evidence="2"/>
<evidence type="ECO:0000313" key="2">
    <source>
        <dbReference type="EMBL" id="AZP39659.1"/>
    </source>
</evidence>
<gene>
    <name evidence="2" type="primary">ycf91</name>
</gene>
<keyword evidence="1" id="KW-0812">Transmembrane</keyword>
<proteinExistence type="predicted"/>
<reference evidence="2" key="1">
    <citation type="journal article" date="2018" name="J. Phycol.">
        <title>The complete chloroplast and mitochondrial genomes of the diatom Nitzschia palea (Bacillariophyceae) demonstrate high sequence similarity to the endosymbiont organelles of the dinotom Durinskia baltica.</title>
        <authorList>
            <person name="Crowell R.M."/>
            <person name="Nienow J.A."/>
            <person name="Bruce Cahoon A."/>
        </authorList>
    </citation>
    <scope>NUCLEOTIDE SEQUENCE</scope>
</reference>
<keyword evidence="1" id="KW-1133">Transmembrane helix</keyword>
<keyword evidence="1" id="KW-0472">Membrane</keyword>
<keyword evidence="2" id="KW-0934">Plastid</keyword>
<accession>A0A3S5HPE2</accession>